<keyword evidence="2" id="KW-1185">Reference proteome</keyword>
<dbReference type="Proteomes" id="UP001367922">
    <property type="component" value="Unassembled WGS sequence"/>
</dbReference>
<gene>
    <name evidence="1" type="ORF">WAX78_12125</name>
</gene>
<dbReference type="RefSeq" id="WP_336482535.1">
    <property type="nucleotide sequence ID" value="NZ_JBAWSV010000004.1"/>
</dbReference>
<comment type="caution">
    <text evidence="1">The sequence shown here is derived from an EMBL/GenBank/DDBJ whole genome shotgun (WGS) entry which is preliminary data.</text>
</comment>
<keyword evidence="1" id="KW-0167">Capsid protein</keyword>
<sequence>MADKQIKEGKNQPLLYTQHLDLYKLQRHMQRSVIVKQTKQTAEIQGNEIDNVENSEQTHRIVEEIDVIDQETMQTDVEEIDVVDQETMQTDVEEIDVVDQETMQTDVEEIDVIDQETMQTDVEEIDVIDQKTMQTDVVEENQSKQNDEQFVESSSNTWQNKSFKDMNNEEKIYFLLHRPHYIPNVKCIVKTEKASYVGVISSYENGVLQMVVPGYISNFFLNIEDIISIRMMGF</sequence>
<evidence type="ECO:0000313" key="1">
    <source>
        <dbReference type="EMBL" id="MEI4830200.1"/>
    </source>
</evidence>
<proteinExistence type="predicted"/>
<evidence type="ECO:0000313" key="2">
    <source>
        <dbReference type="Proteomes" id="UP001367922"/>
    </source>
</evidence>
<keyword evidence="1" id="KW-0946">Virion</keyword>
<accession>A0ABU8FW19</accession>
<name>A0ABU8FW19_9BACI</name>
<protein>
    <submittedName>
        <fullName evidence="1">CotO family spore coat protein</fullName>
    </submittedName>
</protein>
<dbReference type="Pfam" id="PF14153">
    <property type="entry name" value="Spore_coat_CotO"/>
    <property type="match status" value="1"/>
</dbReference>
<dbReference type="EMBL" id="JBAWSV010000004">
    <property type="protein sequence ID" value="MEI4830200.1"/>
    <property type="molecule type" value="Genomic_DNA"/>
</dbReference>
<dbReference type="InterPro" id="IPR025439">
    <property type="entry name" value="Spore_coat_CotO"/>
</dbReference>
<reference evidence="1 2" key="1">
    <citation type="submission" date="2024-01" db="EMBL/GenBank/DDBJ databases">
        <title>Seven novel Bacillus-like species.</title>
        <authorList>
            <person name="Liu G."/>
        </authorList>
    </citation>
    <scope>NUCLEOTIDE SEQUENCE [LARGE SCALE GENOMIC DNA]</scope>
    <source>
        <strain evidence="1 2">FJAT-53711</strain>
    </source>
</reference>
<organism evidence="1 2">
    <name type="scientific">Bacillus yunxiaonensis</name>
    <dbReference type="NCBI Taxonomy" id="3127665"/>
    <lineage>
        <taxon>Bacteria</taxon>
        <taxon>Bacillati</taxon>
        <taxon>Bacillota</taxon>
        <taxon>Bacilli</taxon>
        <taxon>Bacillales</taxon>
        <taxon>Bacillaceae</taxon>
        <taxon>Bacillus</taxon>
    </lineage>
</organism>